<evidence type="ECO:0000313" key="1">
    <source>
        <dbReference type="EMBL" id="MCV5626532.1"/>
    </source>
</evidence>
<dbReference type="EMBL" id="JAOVKC010001686">
    <property type="protein sequence ID" value="MCV5626532.1"/>
    <property type="molecule type" value="Genomic_DNA"/>
</dbReference>
<feature type="non-terminal residue" evidence="1">
    <location>
        <position position="1"/>
    </location>
</feature>
<gene>
    <name evidence="1" type="ORF">OFN31_33440</name>
</gene>
<dbReference type="Gene3D" id="2.60.120.10">
    <property type="entry name" value="Jelly Rolls"/>
    <property type="match status" value="1"/>
</dbReference>
<dbReference type="InterPro" id="IPR014710">
    <property type="entry name" value="RmlC-like_jellyroll"/>
</dbReference>
<proteinExistence type="predicted"/>
<protein>
    <submittedName>
        <fullName evidence="1">Gentisate 1,2-dioxygenase</fullName>
    </submittedName>
</protein>
<dbReference type="Proteomes" id="UP001208624">
    <property type="component" value="Unassembled WGS sequence"/>
</dbReference>
<reference evidence="1" key="1">
    <citation type="submission" date="2023-06" db="EMBL/GenBank/DDBJ databases">
        <title>Deciphering the underlying mechanisms mediating the transmission of blaNDM gene from human to animals in China.</title>
        <authorList>
            <person name="Chen K."/>
            <person name="Chen S."/>
        </authorList>
    </citation>
    <scope>NUCLEOTIDE SEQUENCE</scope>
    <source>
        <strain evidence="1">1199</strain>
    </source>
</reference>
<dbReference type="PANTHER" id="PTHR41517:SF1">
    <property type="entry name" value="CUPIN"/>
    <property type="match status" value="1"/>
</dbReference>
<comment type="caution">
    <text evidence="1">The sequence shown here is derived from an EMBL/GenBank/DDBJ whole genome shotgun (WGS) entry which is preliminary data.</text>
</comment>
<organism evidence="1 2">
    <name type="scientific">Escherichia coli</name>
    <dbReference type="NCBI Taxonomy" id="562"/>
    <lineage>
        <taxon>Bacteria</taxon>
        <taxon>Pseudomonadati</taxon>
        <taxon>Pseudomonadota</taxon>
        <taxon>Gammaproteobacteria</taxon>
        <taxon>Enterobacterales</taxon>
        <taxon>Enterobacteriaceae</taxon>
        <taxon>Escherichia</taxon>
    </lineage>
</organism>
<name>A0AAP3ENT6_ECOLX</name>
<dbReference type="PANTHER" id="PTHR41517">
    <property type="entry name" value="1,2-DIOXYGENASE PROTEIN-RELATED"/>
    <property type="match status" value="1"/>
</dbReference>
<accession>A0AAP3ENT6</accession>
<dbReference type="GO" id="GO:0051213">
    <property type="term" value="F:dioxygenase activity"/>
    <property type="evidence" value="ECO:0007669"/>
    <property type="project" value="InterPro"/>
</dbReference>
<dbReference type="AlphaFoldDB" id="A0AAP3ENT6"/>
<dbReference type="SUPFAM" id="SSF51182">
    <property type="entry name" value="RmlC-like cupins"/>
    <property type="match status" value="1"/>
</dbReference>
<sequence>RTTDSTIYHVVEGSGQVTIGNEIFTFSAKDIFVVPTWHGVSFQTTQDTVLFSFSDRPVQEALGLFREARY</sequence>
<dbReference type="InterPro" id="IPR011051">
    <property type="entry name" value="RmlC_Cupin_sf"/>
</dbReference>
<evidence type="ECO:0000313" key="2">
    <source>
        <dbReference type="Proteomes" id="UP001208624"/>
    </source>
</evidence>
<dbReference type="InterPro" id="IPR047183">
    <property type="entry name" value="GDO-like"/>
</dbReference>